<gene>
    <name evidence="11" type="ORF">OCBIM_22031096mg</name>
</gene>
<keyword evidence="6" id="KW-0677">Repeat</keyword>
<keyword evidence="3" id="KW-0813">Transport</keyword>
<dbReference type="GO" id="GO:0046872">
    <property type="term" value="F:metal ion binding"/>
    <property type="evidence" value="ECO:0007669"/>
    <property type="project" value="UniProtKB-KW"/>
</dbReference>
<dbReference type="SUPFAM" id="SSF81277">
    <property type="entry name" value="C-terminal domain of mollusc hemocyanin"/>
    <property type="match status" value="2"/>
</dbReference>
<evidence type="ECO:0000256" key="5">
    <source>
        <dbReference type="ARBA" id="ARBA00022723"/>
    </source>
</evidence>
<dbReference type="InterPro" id="IPR028999">
    <property type="entry name" value="Beta-sandwich_Haemocyanin"/>
</dbReference>
<evidence type="ECO:0000256" key="6">
    <source>
        <dbReference type="ARBA" id="ARBA00022737"/>
    </source>
</evidence>
<evidence type="ECO:0000256" key="7">
    <source>
        <dbReference type="ARBA" id="ARBA00023008"/>
    </source>
</evidence>
<dbReference type="InterPro" id="IPR002227">
    <property type="entry name" value="Tyrosinase_Cu-bd"/>
</dbReference>
<name>A0A0L8GNM6_OCTBM</name>
<evidence type="ECO:0000256" key="1">
    <source>
        <dbReference type="ARBA" id="ARBA00002958"/>
    </source>
</evidence>
<keyword evidence="5" id="KW-0479">Metal-binding</keyword>
<dbReference type="Pfam" id="PF00264">
    <property type="entry name" value="Tyrosinase"/>
    <property type="match status" value="4"/>
</dbReference>
<dbReference type="InterPro" id="IPR036848">
    <property type="entry name" value="Haemocyanin_C_sf"/>
</dbReference>
<protein>
    <recommendedName>
        <fullName evidence="9 10">Tyrosinase copper-binding domain-containing protein</fullName>
    </recommendedName>
</protein>
<evidence type="ECO:0000256" key="3">
    <source>
        <dbReference type="ARBA" id="ARBA00022448"/>
    </source>
</evidence>
<keyword evidence="4" id="KW-0561">Oxygen transport</keyword>
<dbReference type="GO" id="GO:0016491">
    <property type="term" value="F:oxidoreductase activity"/>
    <property type="evidence" value="ECO:0007669"/>
    <property type="project" value="InterPro"/>
</dbReference>
<evidence type="ECO:0000313" key="11">
    <source>
        <dbReference type="EMBL" id="KOF78230.1"/>
    </source>
</evidence>
<accession>A0A0L8GNM6</accession>
<feature type="domain" description="Tyrosinase copper-binding" evidence="9">
    <location>
        <begin position="490"/>
        <end position="507"/>
    </location>
</feature>
<evidence type="ECO:0000259" key="10">
    <source>
        <dbReference type="PROSITE" id="PS00498"/>
    </source>
</evidence>
<dbReference type="PROSITE" id="PS00498">
    <property type="entry name" value="TYROSINASE_2"/>
    <property type="match status" value="2"/>
</dbReference>
<evidence type="ECO:0000259" key="9">
    <source>
        <dbReference type="PROSITE" id="PS00497"/>
    </source>
</evidence>
<dbReference type="InterPro" id="IPR050316">
    <property type="entry name" value="Tyrosinase/Hemocyanin"/>
</dbReference>
<dbReference type="PRINTS" id="PR00092">
    <property type="entry name" value="TYROSINASE"/>
</dbReference>
<comment type="function">
    <text evidence="1">Hemocyanins are copper-containing oxygen carriers occurring freely dissolved in the hemolymph of many mollusks and arthropods.</text>
</comment>
<feature type="domain" description="Tyrosinase copper-binding" evidence="10">
    <location>
        <begin position="771"/>
        <end position="782"/>
    </location>
</feature>
<proteinExistence type="inferred from homology"/>
<feature type="domain" description="Tyrosinase copper-binding" evidence="9">
    <location>
        <begin position="69"/>
        <end position="86"/>
    </location>
</feature>
<dbReference type="InterPro" id="IPR008922">
    <property type="entry name" value="Di-copper_centre_dom_sf"/>
</dbReference>
<dbReference type="AlphaFoldDB" id="A0A0L8GNM6"/>
<organism evidence="11">
    <name type="scientific">Octopus bimaculoides</name>
    <name type="common">California two-spotted octopus</name>
    <dbReference type="NCBI Taxonomy" id="37653"/>
    <lineage>
        <taxon>Eukaryota</taxon>
        <taxon>Metazoa</taxon>
        <taxon>Spiralia</taxon>
        <taxon>Lophotrochozoa</taxon>
        <taxon>Mollusca</taxon>
        <taxon>Cephalopoda</taxon>
        <taxon>Coleoidea</taxon>
        <taxon>Octopodiformes</taxon>
        <taxon>Octopoda</taxon>
        <taxon>Incirrata</taxon>
        <taxon>Octopodidae</taxon>
        <taxon>Octopus</taxon>
    </lineage>
</organism>
<reference evidence="11" key="1">
    <citation type="submission" date="2015-07" db="EMBL/GenBank/DDBJ databases">
        <title>MeaNS - Measles Nucleotide Surveillance Program.</title>
        <authorList>
            <person name="Tran T."/>
            <person name="Druce J."/>
        </authorList>
    </citation>
    <scope>NUCLEOTIDE SEQUENCE</scope>
    <source>
        <strain evidence="11">UCB-OBI-ISO-001</strain>
        <tissue evidence="11">Gonad</tissue>
    </source>
</reference>
<feature type="domain" description="Tyrosinase copper-binding" evidence="10">
    <location>
        <begin position="214"/>
        <end position="225"/>
    </location>
</feature>
<comment type="similarity">
    <text evidence="2">Belongs to the tyrosinase family. Hemocyanin subfamily.</text>
</comment>
<keyword evidence="8" id="KW-1015">Disulfide bond</keyword>
<dbReference type="EMBL" id="KQ421162">
    <property type="protein sequence ID" value="KOF78230.1"/>
    <property type="molecule type" value="Genomic_DNA"/>
</dbReference>
<evidence type="ECO:0000256" key="2">
    <source>
        <dbReference type="ARBA" id="ARBA00009470"/>
    </source>
</evidence>
<dbReference type="Gene3D" id="2.60.310.10">
    <property type="entry name" value="Haemocyanin C-terminal domain"/>
    <property type="match status" value="2"/>
</dbReference>
<dbReference type="PROSITE" id="PS00497">
    <property type="entry name" value="TYROSINASE_1"/>
    <property type="match status" value="3"/>
</dbReference>
<sequence>MAPVDKTGLTVRKDLRSLTTEEEYELRVAMERFMDDKSIDGYQALAEFHGLPAKCPEPDAIDRVACCIHGMSTFPHWHRLVVMQFEDALIARGSHIGVPYWDWTKPSSELPPLVAAETYENLYTKEVRPNPFFHAPVEFLHSDVFTTRSIDARLFEKPTKGHHGYLYDGMMLAFEQEDFCDFEVQFEVTHNAVHAWVGGNEPYSMSSLHYTSFDPLFWLHHSQVDRLIWATWQALQKFRGHRYNSANCAIETLRKPMSPFSLTSDINVDSMTREHSVPFDVFDYKKNFHYEYDVLELNGLSIPKLHREINRRRMKGRVFTTFMLEGIKQSALVEYYIRAHGSTDQVNAGEFYVLGSANEMPWKFDRVYKADITKQMKEANLHYNDQYHIEYHVKDLAGAEIADVNLEPAIVYEPGLGDFGVVGVWVEPVTSANRIRKNLNSLTKGDIESLRNAFKDMTLDGRYEEIAAFHGLPAQCPNKDGSKVYTCCIHGMPTFPHWHRLYVALVENELLNRGSGVAVPYWDWVQPFDHLPALVNEVTYYNSRTLLIEPNPFFKGKISFLNSETKRDPQPKLFGNKYLYEHTLFVLEQTDFCEFEVHFEVLHNTIHSLTPSDIKDLRNALAKVQADSSDNGYQKIASYHGMPLSCHYPNGTAYACCQHGMVTFPHWHRLLVKQMEDALVAHGSHTGIPYWDWTTTFANLPVLVTEKENNPFHHAHIDVANKNTTRVALALEQTDFCDFEIQFEIGHNAIHSWVGGSSPYGMSTLHYTSYDPLFYLHHSNTDRIWSAHSTGKTTFDYHDLGYDYDNLNFHGMTIPELEEHLQEIQHEDRIFAGFLLRTIGQSADVNFDICTKDGDCAFGGTFCILGGEHEMFWAFDRLFKYDITTSLKQLRLDAHDDFDIKVTIQGIDGHTLPASYFSPPTVFFSPSKHH</sequence>
<feature type="domain" description="Tyrosinase copper-binding" evidence="9">
    <location>
        <begin position="659"/>
        <end position="676"/>
    </location>
</feature>
<dbReference type="GO" id="GO:0005344">
    <property type="term" value="F:oxygen carrier activity"/>
    <property type="evidence" value="ECO:0007669"/>
    <property type="project" value="UniProtKB-KW"/>
</dbReference>
<dbReference type="OrthoDB" id="6054574at2759"/>
<keyword evidence="7" id="KW-0186">Copper</keyword>
<dbReference type="SUPFAM" id="SSF48056">
    <property type="entry name" value="Di-copper centre-containing domain"/>
    <property type="match status" value="3"/>
</dbReference>
<dbReference type="Gene3D" id="1.10.1280.10">
    <property type="entry name" value="Di-copper center containing domain from catechol oxidase"/>
    <property type="match status" value="4"/>
</dbReference>
<evidence type="ECO:0000256" key="8">
    <source>
        <dbReference type="ARBA" id="ARBA00023157"/>
    </source>
</evidence>
<dbReference type="Pfam" id="PF14830">
    <property type="entry name" value="Haemocyan_bet_s"/>
    <property type="match status" value="2"/>
</dbReference>
<dbReference type="PANTHER" id="PTHR11474">
    <property type="entry name" value="TYROSINASE FAMILY MEMBER"/>
    <property type="match status" value="1"/>
</dbReference>
<evidence type="ECO:0000256" key="4">
    <source>
        <dbReference type="ARBA" id="ARBA00022621"/>
    </source>
</evidence>
<dbReference type="STRING" id="37653.A0A0L8GNM6"/>